<proteinExistence type="predicted"/>
<dbReference type="EnsemblPlants" id="PNT60497">
    <property type="protein sequence ID" value="PNT60497"/>
    <property type="gene ID" value="BRADI_5g00755v3"/>
</dbReference>
<evidence type="ECO:0000313" key="2">
    <source>
        <dbReference type="EMBL" id="PNT60497.1"/>
    </source>
</evidence>
<gene>
    <name evidence="2" type="ORF">BRADI_5g00755v3</name>
</gene>
<evidence type="ECO:0000313" key="3">
    <source>
        <dbReference type="EnsemblPlants" id="PNT60497"/>
    </source>
</evidence>
<reference evidence="2 3" key="1">
    <citation type="journal article" date="2010" name="Nature">
        <title>Genome sequencing and analysis of the model grass Brachypodium distachyon.</title>
        <authorList>
            <consortium name="International Brachypodium Initiative"/>
        </authorList>
    </citation>
    <scope>NUCLEOTIDE SEQUENCE [LARGE SCALE GENOMIC DNA]</scope>
    <source>
        <strain evidence="2 3">Bd21</strain>
    </source>
</reference>
<keyword evidence="4" id="KW-1185">Reference proteome</keyword>
<organism evidence="2">
    <name type="scientific">Brachypodium distachyon</name>
    <name type="common">Purple false brome</name>
    <name type="synonym">Trachynia distachya</name>
    <dbReference type="NCBI Taxonomy" id="15368"/>
    <lineage>
        <taxon>Eukaryota</taxon>
        <taxon>Viridiplantae</taxon>
        <taxon>Streptophyta</taxon>
        <taxon>Embryophyta</taxon>
        <taxon>Tracheophyta</taxon>
        <taxon>Spermatophyta</taxon>
        <taxon>Magnoliopsida</taxon>
        <taxon>Liliopsida</taxon>
        <taxon>Poales</taxon>
        <taxon>Poaceae</taxon>
        <taxon>BOP clade</taxon>
        <taxon>Pooideae</taxon>
        <taxon>Stipodae</taxon>
        <taxon>Brachypodieae</taxon>
        <taxon>Brachypodium</taxon>
    </lineage>
</organism>
<feature type="region of interest" description="Disordered" evidence="1">
    <location>
        <begin position="42"/>
        <end position="70"/>
    </location>
</feature>
<accession>A0A2K2CEP2</accession>
<name>A0A2K2CEP2_BRADI</name>
<sequence>MSGTAPCERQRLCTGVRSWLNHTTNRFSGVINRSIIHSLQTNSSTQASVAKRSQIPPYKSRSTPAGAGGKEIKRSLYYAQDLLQQARKNGVADDRRGLQLSAKADQAEDALDELHYFMIQDQLDGTRYAVPDLGDHARHGRHALRHTERHRRR</sequence>
<protein>
    <submittedName>
        <fullName evidence="2 3">Uncharacterized protein</fullName>
    </submittedName>
</protein>
<dbReference type="AlphaFoldDB" id="A0A2K2CEP2"/>
<evidence type="ECO:0000313" key="4">
    <source>
        <dbReference type="Proteomes" id="UP000008810"/>
    </source>
</evidence>
<dbReference type="InParanoid" id="A0A2K2CEP2"/>
<reference evidence="3" key="3">
    <citation type="submission" date="2018-08" db="UniProtKB">
        <authorList>
            <consortium name="EnsemblPlants"/>
        </authorList>
    </citation>
    <scope>IDENTIFICATION</scope>
    <source>
        <strain evidence="3">cv. Bd21</strain>
    </source>
</reference>
<dbReference type="OrthoDB" id="692555at2759"/>
<reference evidence="2" key="2">
    <citation type="submission" date="2017-06" db="EMBL/GenBank/DDBJ databases">
        <title>WGS assembly of Brachypodium distachyon.</title>
        <authorList>
            <consortium name="The International Brachypodium Initiative"/>
            <person name="Lucas S."/>
            <person name="Harmon-Smith M."/>
            <person name="Lail K."/>
            <person name="Tice H."/>
            <person name="Grimwood J."/>
            <person name="Bruce D."/>
            <person name="Barry K."/>
            <person name="Shu S."/>
            <person name="Lindquist E."/>
            <person name="Wang M."/>
            <person name="Pitluck S."/>
            <person name="Vogel J.P."/>
            <person name="Garvin D.F."/>
            <person name="Mockler T.C."/>
            <person name="Schmutz J."/>
            <person name="Rokhsar D."/>
            <person name="Bevan M.W."/>
        </authorList>
    </citation>
    <scope>NUCLEOTIDE SEQUENCE</scope>
    <source>
        <strain evidence="2">Bd21</strain>
    </source>
</reference>
<dbReference type="Proteomes" id="UP000008810">
    <property type="component" value="Chromosome 5"/>
</dbReference>
<dbReference type="EMBL" id="CM000884">
    <property type="protein sequence ID" value="PNT60497.1"/>
    <property type="molecule type" value="Genomic_DNA"/>
</dbReference>
<evidence type="ECO:0000256" key="1">
    <source>
        <dbReference type="SAM" id="MobiDB-lite"/>
    </source>
</evidence>
<dbReference type="Gramene" id="PNT60497">
    <property type="protein sequence ID" value="PNT60497"/>
    <property type="gene ID" value="BRADI_5g00755v3"/>
</dbReference>